<keyword evidence="2" id="KW-0547">Nucleotide-binding</keyword>
<feature type="domain" description="DNA2/NAM7 helicase-like C-terminal" evidence="7">
    <location>
        <begin position="1151"/>
        <end position="1318"/>
    </location>
</feature>
<keyword evidence="4" id="KW-0347">Helicase</keyword>
<evidence type="ECO:0000256" key="1">
    <source>
        <dbReference type="ARBA" id="ARBA00007913"/>
    </source>
</evidence>
<evidence type="ECO:0000259" key="7">
    <source>
        <dbReference type="Pfam" id="PF13087"/>
    </source>
</evidence>
<comment type="similarity">
    <text evidence="1">Belongs to the DNA2/NAM7 helicase family.</text>
</comment>
<dbReference type="Gene3D" id="3.40.50.300">
    <property type="entry name" value="P-loop containing nucleotide triphosphate hydrolases"/>
    <property type="match status" value="3"/>
</dbReference>
<dbReference type="GO" id="GO:0043139">
    <property type="term" value="F:5'-3' DNA helicase activity"/>
    <property type="evidence" value="ECO:0007669"/>
    <property type="project" value="TreeGrafter"/>
</dbReference>
<dbReference type="PANTHER" id="PTHR43788:SF8">
    <property type="entry name" value="DNA-BINDING PROTEIN SMUBP-2"/>
    <property type="match status" value="1"/>
</dbReference>
<evidence type="ECO:0000313" key="9">
    <source>
        <dbReference type="EMBL" id="PXX34952.1"/>
    </source>
</evidence>
<gene>
    <name evidence="9" type="ORF">DFR42_1231</name>
</gene>
<dbReference type="CDD" id="cd18808">
    <property type="entry name" value="SF1_C_Upf1"/>
    <property type="match status" value="1"/>
</dbReference>
<organism evidence="9 10">
    <name type="scientific">Undibacterium pigrum</name>
    <dbReference type="NCBI Taxonomy" id="401470"/>
    <lineage>
        <taxon>Bacteria</taxon>
        <taxon>Pseudomonadati</taxon>
        <taxon>Pseudomonadota</taxon>
        <taxon>Betaproteobacteria</taxon>
        <taxon>Burkholderiales</taxon>
        <taxon>Oxalobacteraceae</taxon>
        <taxon>Undibacterium</taxon>
    </lineage>
</organism>
<dbReference type="InterPro" id="IPR047187">
    <property type="entry name" value="SF1_C_Upf1"/>
</dbReference>
<dbReference type="Gene3D" id="3.40.960.10">
    <property type="entry name" value="VSR Endonuclease"/>
    <property type="match status" value="1"/>
</dbReference>
<keyword evidence="10" id="KW-1185">Reference proteome</keyword>
<dbReference type="RefSeq" id="WP_110258347.1">
    <property type="nucleotide sequence ID" value="NZ_QJKB01000023.1"/>
</dbReference>
<evidence type="ECO:0000256" key="4">
    <source>
        <dbReference type="ARBA" id="ARBA00022806"/>
    </source>
</evidence>
<evidence type="ECO:0000259" key="8">
    <source>
        <dbReference type="Pfam" id="PF18741"/>
    </source>
</evidence>
<accession>A0A318ILB0</accession>
<dbReference type="Pfam" id="PF18741">
    <property type="entry name" value="MTES_1575"/>
    <property type="match status" value="1"/>
</dbReference>
<keyword evidence="3" id="KW-0378">Hydrolase</keyword>
<dbReference type="OrthoDB" id="9757917at2"/>
<name>A0A318ILB0_9BURK</name>
<dbReference type="Pfam" id="PF13086">
    <property type="entry name" value="AAA_11"/>
    <property type="match status" value="1"/>
</dbReference>
<dbReference type="EMBL" id="QJKB01000023">
    <property type="protein sequence ID" value="PXX34952.1"/>
    <property type="molecule type" value="Genomic_DNA"/>
</dbReference>
<dbReference type="Pfam" id="PF13087">
    <property type="entry name" value="AAA_12"/>
    <property type="match status" value="1"/>
</dbReference>
<dbReference type="InterPro" id="IPR027417">
    <property type="entry name" value="P-loop_NTPase"/>
</dbReference>
<dbReference type="PANTHER" id="PTHR43788">
    <property type="entry name" value="DNA2/NAM7 HELICASE FAMILY MEMBER"/>
    <property type="match status" value="1"/>
</dbReference>
<dbReference type="SUPFAM" id="SSF52540">
    <property type="entry name" value="P-loop containing nucleoside triphosphate hydrolases"/>
    <property type="match status" value="2"/>
</dbReference>
<proteinExistence type="inferred from homology"/>
<dbReference type="GO" id="GO:0005524">
    <property type="term" value="F:ATP binding"/>
    <property type="evidence" value="ECO:0007669"/>
    <property type="project" value="UniProtKB-KW"/>
</dbReference>
<evidence type="ECO:0000256" key="2">
    <source>
        <dbReference type="ARBA" id="ARBA00022741"/>
    </source>
</evidence>
<comment type="caution">
    <text evidence="9">The sequence shown here is derived from an EMBL/GenBank/DDBJ whole genome shotgun (WGS) entry which is preliminary data.</text>
</comment>
<keyword evidence="5" id="KW-0067">ATP-binding</keyword>
<sequence length="1498" mass="169481">MTDSANRLIGLLDYIEQVEKLKRKPAYIVPTDFFAAYQTELKGLPGIEFSIQVEGDDIWLRVPRLKEITPPDVDNALRPWVTISKSPEKSPQLRTELILIENKKEVGLQNLIDHPEIQRAFEWYVKELWEPWASAERPRRKTISFYNKLFAVQQTIASDGAEAPLELVWGLGYACWKKEGAATAIRHPLITQPCEILLNEQSFEIDVRPRDTDARLELDCYADLELPGVRHLEDYWKSVLATSANRVNPFEPSTFEGTLKAAVGHLDSNGAYLGGKTEPEMPAPSDTLRITDTWVLFVRKRSDHIFVQDIQRLKQRLIANPTVPQVIAGFVQSGDSTVRARTPVQFRGLSSSRSGQGVRELYFPMPYNDEQVSIVEKLETNDGVVVQGPPGTGKTHTIANVICHFLAQGKRVLVVAKSETALAVLQEKLPEQIRPLSVSLLTDERDGMRQFEHSIQTIASSVNALNPTQSATAIAALEEQLNTLHAKIAAVDQTINSFAEKHMRHYPFQGRETSPEELAKFVLENTDRFEWLDDELDSKTSGTLNFADADINSLRQARVRVGADLPYLDCALPVVDSFPVWTSILAIHKDLIRAKEIEQSVSKGELLKLVDSTHETFVRAQSLSIFLAERETLLQTIKQAGFIWSENLSIRLVTAEATDPALLALDLLIADIEKTEVLRRELLARAVAIPSNAEIHEEFLEALARLVSGKGPFVLPFGKQEARAFVANVAIAGRRPSSPEEWQHVKTKVQYLLKARELAARWNALTAEFELPATHGDTEESFRSLVNWQSNIQNIRRFTSEFETTIRSHVEMVFGQEVVIFFDEQRDALLSAMRASLSQHINKERLIYAAQQISELIKKLDGKSGPVVAQLRQFFISTIGNTEIAESTLQQIWHASIIELKRVTDLQSSLKEIDRVTVLIEKSGASRWARRLRLMPANPAFGDTTTPTDWLEAWNWRIARAFLERIDSHQKLKTLFEEKRTLEIDLSKNYRELIAQKTWLGVHDNSPDDIRQALQAYLNAIQAMGSGTGIRAVRFRRNAREAMQRAYKAVPCWVLPQWRVSETLPPEIGLFDLVVVDEASQSDIWALPALLRGKKLLVVGDHKQVSPSAIGTAELKIQELIDRFLRDQPHGAEMTPDKSIYDLARVVFAGNSVMLKEHFRCVPAIIEFSNREFYQGDIKPLRIPKASERLDPPLIDVFVRGGYRKEDTNPPEAKAIVDEIKAIIADPTLTGRSIGVVTLLGMVQAAHIAKLINEDISPTDIVERRIAVGPPPVFQGRERDIMLVSMVLEPGDRSTANKLEMEQRLNVALSRARDRMYLFRSVQESAFKPDSLTAKLIRHFRHPFTQDARRIDTLRERCESNFERDMFDLLVAQNYRVEPQVRCGGYRIDFVIEGSEGRRLAVECDGDRFHGPGQWMDDMSRQRILERAGWTFWRCFASSFVMNRERVAADLFATLDKMGIEALGAESVDNTIWTLHREADPYDVGPEEKVESEQSTKV</sequence>
<evidence type="ECO:0000259" key="6">
    <source>
        <dbReference type="Pfam" id="PF13086"/>
    </source>
</evidence>
<evidence type="ECO:0000313" key="10">
    <source>
        <dbReference type="Proteomes" id="UP000247792"/>
    </source>
</evidence>
<dbReference type="InterPro" id="IPR049468">
    <property type="entry name" value="Restrct_endonuc-II-like_dom"/>
</dbReference>
<reference evidence="9 10" key="1">
    <citation type="submission" date="2018-05" db="EMBL/GenBank/DDBJ databases">
        <title>Genomic Encyclopedia of Type Strains, Phase IV (KMG-IV): sequencing the most valuable type-strain genomes for metagenomic binning, comparative biology and taxonomic classification.</title>
        <authorList>
            <person name="Goeker M."/>
        </authorList>
    </citation>
    <scope>NUCLEOTIDE SEQUENCE [LARGE SCALE GENOMIC DNA]</scope>
    <source>
        <strain evidence="9 10">DSM 19792</strain>
    </source>
</reference>
<dbReference type="InterPro" id="IPR041677">
    <property type="entry name" value="DNA2/NAM7_AAA_11"/>
</dbReference>
<evidence type="ECO:0000256" key="3">
    <source>
        <dbReference type="ARBA" id="ARBA00022801"/>
    </source>
</evidence>
<protein>
    <submittedName>
        <fullName evidence="9">Uncharacterized protein DUF559</fullName>
    </submittedName>
</protein>
<dbReference type="GO" id="GO:0016787">
    <property type="term" value="F:hydrolase activity"/>
    <property type="evidence" value="ECO:0007669"/>
    <property type="project" value="UniProtKB-KW"/>
</dbReference>
<dbReference type="InterPro" id="IPR050534">
    <property type="entry name" value="Coronavir_polyprotein_1ab"/>
</dbReference>
<evidence type="ECO:0000256" key="5">
    <source>
        <dbReference type="ARBA" id="ARBA00022840"/>
    </source>
</evidence>
<feature type="domain" description="Restriction endonuclease type II-like" evidence="8">
    <location>
        <begin position="1362"/>
        <end position="1455"/>
    </location>
</feature>
<dbReference type="SUPFAM" id="SSF52980">
    <property type="entry name" value="Restriction endonuclease-like"/>
    <property type="match status" value="1"/>
</dbReference>
<dbReference type="Proteomes" id="UP000247792">
    <property type="component" value="Unassembled WGS sequence"/>
</dbReference>
<dbReference type="InterPro" id="IPR041679">
    <property type="entry name" value="DNA2/NAM7-like_C"/>
</dbReference>
<dbReference type="InterPro" id="IPR011335">
    <property type="entry name" value="Restrct_endonuc-II-like"/>
</dbReference>
<feature type="domain" description="DNA2/NAM7 helicase helicase" evidence="6">
    <location>
        <begin position="367"/>
        <end position="516"/>
    </location>
</feature>